<evidence type="ECO:0000259" key="12">
    <source>
        <dbReference type="Pfam" id="PF13953"/>
    </source>
</evidence>
<dbReference type="Gene3D" id="2.60.40.2070">
    <property type="match status" value="1"/>
</dbReference>
<keyword evidence="5 10" id="KW-1029">Fimbrium biogenesis</keyword>
<dbReference type="GO" id="GO:0009297">
    <property type="term" value="P:pilus assembly"/>
    <property type="evidence" value="ECO:0007669"/>
    <property type="project" value="InterPro"/>
</dbReference>
<dbReference type="AlphaFoldDB" id="A0A383RY95"/>
<dbReference type="Gene3D" id="2.60.40.3110">
    <property type="match status" value="1"/>
</dbReference>
<dbReference type="SUPFAM" id="SSF141729">
    <property type="entry name" value="FimD N-terminal domain-like"/>
    <property type="match status" value="1"/>
</dbReference>
<keyword evidence="15" id="KW-1185">Reference proteome</keyword>
<evidence type="ECO:0000256" key="8">
    <source>
        <dbReference type="ARBA" id="ARBA00023136"/>
    </source>
</evidence>
<keyword evidence="7 11" id="KW-0732">Signal</keyword>
<dbReference type="InterPro" id="IPR037224">
    <property type="entry name" value="PapC_N_sf"/>
</dbReference>
<evidence type="ECO:0000256" key="6">
    <source>
        <dbReference type="ARBA" id="ARBA00022692"/>
    </source>
</evidence>
<evidence type="ECO:0000256" key="11">
    <source>
        <dbReference type="SAM" id="SignalP"/>
    </source>
</evidence>
<dbReference type="Proteomes" id="UP000263595">
    <property type="component" value="Unassembled WGS sequence"/>
</dbReference>
<keyword evidence="4" id="KW-1134">Transmembrane beta strand</keyword>
<protein>
    <submittedName>
        <fullName evidence="14">Outer membrane usher protein YraJ</fullName>
    </submittedName>
</protein>
<dbReference type="InterPro" id="IPR018030">
    <property type="entry name" value="Fimbrial_membr_usher_CS"/>
</dbReference>
<evidence type="ECO:0000256" key="5">
    <source>
        <dbReference type="ARBA" id="ARBA00022558"/>
    </source>
</evidence>
<dbReference type="Pfam" id="PF00577">
    <property type="entry name" value="Usher"/>
    <property type="match status" value="1"/>
</dbReference>
<keyword evidence="9 10" id="KW-0998">Cell outer membrane</keyword>
<feature type="signal peptide" evidence="11">
    <location>
        <begin position="1"/>
        <end position="34"/>
    </location>
</feature>
<dbReference type="RefSeq" id="WP_119144723.1">
    <property type="nucleotide sequence ID" value="NZ_CBCSFL010000038.1"/>
</dbReference>
<feature type="domain" description="PapC N-terminal" evidence="13">
    <location>
        <begin position="37"/>
        <end position="185"/>
    </location>
</feature>
<dbReference type="OrthoDB" id="6554712at2"/>
<evidence type="ECO:0000256" key="1">
    <source>
        <dbReference type="ARBA" id="ARBA00004571"/>
    </source>
</evidence>
<evidence type="ECO:0000256" key="4">
    <source>
        <dbReference type="ARBA" id="ARBA00022452"/>
    </source>
</evidence>
<evidence type="ECO:0000313" key="14">
    <source>
        <dbReference type="EMBL" id="SYX92039.1"/>
    </source>
</evidence>
<dbReference type="Pfam" id="PF13953">
    <property type="entry name" value="PapC_C"/>
    <property type="match status" value="1"/>
</dbReference>
<dbReference type="PANTHER" id="PTHR30451">
    <property type="entry name" value="OUTER MEMBRANE USHER PROTEIN"/>
    <property type="match status" value="1"/>
</dbReference>
<comment type="similarity">
    <text evidence="2 10">Belongs to the fimbrial export usher family.</text>
</comment>
<dbReference type="InterPro" id="IPR043142">
    <property type="entry name" value="PapC-like_C_sf"/>
</dbReference>
<dbReference type="InterPro" id="IPR025949">
    <property type="entry name" value="PapC-like_C"/>
</dbReference>
<keyword evidence="3 10" id="KW-0813">Transport</keyword>
<proteinExistence type="inferred from homology"/>
<dbReference type="Pfam" id="PF13954">
    <property type="entry name" value="PapC_N"/>
    <property type="match status" value="1"/>
</dbReference>
<dbReference type="EMBL" id="UNOZ01000030">
    <property type="protein sequence ID" value="SYX92039.1"/>
    <property type="molecule type" value="Genomic_DNA"/>
</dbReference>
<dbReference type="InterPro" id="IPR042186">
    <property type="entry name" value="FimD_plug_dom"/>
</dbReference>
<gene>
    <name evidence="14" type="primary">yraJ</name>
    <name evidence="14" type="ORF">CCOS865_04319</name>
</gene>
<keyword evidence="6 10" id="KW-0812">Transmembrane</keyword>
<feature type="chain" id="PRO_5016632705" evidence="11">
    <location>
        <begin position="35"/>
        <end position="831"/>
    </location>
</feature>
<evidence type="ECO:0000313" key="15">
    <source>
        <dbReference type="Proteomes" id="UP000263595"/>
    </source>
</evidence>
<keyword evidence="8 10" id="KW-0472">Membrane</keyword>
<dbReference type="GO" id="GO:0015473">
    <property type="term" value="F:fimbrial usher porin activity"/>
    <property type="evidence" value="ECO:0007669"/>
    <property type="project" value="InterPro"/>
</dbReference>
<sequence length="831" mass="89375">MILSLQRRRARCCLPLLPLSLIVASPLIPTPALAAAQFQAGFLRQDSSQPASAGALALSALASSLELPPGRYRVELQVNLDAVGPREVEFTRDPGTGQLRPCLSAAMLEGFGLRAEALADPTELNTACVDLVRALPGSLVDFDSATLLLTISIPQVAMRRDVAGYVDPQRWDSGINAAFVNYQASSVQGNSRYRGHYASQDLFLNSGLNIGQWRLRSNQSWRQDSEGERTWTRAYSYAQRDLPGTRANLTLGETFTDSDVFRSVPIRGLRVASDLGMLPDSQQGYAPVIRGVAQSRAKLEIWQNGYPIYSTYVSAGPYAIDDLSTAGSGELEVVLTEADGQVRRFIQPYATLGNLLRAGVWRYSVTAGRYNPVGDLPAERLWQATVALGTGWNTTLYGGLMAGAYYRAANLGLARDLGTLGALAVDVTQATSELGLADLASVQGLSYALKYGKAFSTDTTLRFAGYRYSTEGYRDFDEAVRQRSHAATFSGSRRSRLEASIHQNLGQRSSLSLTLSQQDYWQRSDVQRQFQLSLSTHQHGITYNLFASQSLTDTPGSDRLIGLSLSMPLTFGRSANLSYDLQHNRDGPSHRASLNGTTGEQGLSYSASVAQDQSRRQSVALSTGYQGPHANLAIGLSGASDYRSLSLNASGAVLLHADGLEFGPYLGDTAALIEVPGIAGVGVQNSAGVQTNAQGFAMVPYLRPYRVNQVVLQTDRLGPEVDIDNGTAQVVPRRGAIVKTRFSARQVTRLVLTLHTAQGKPLPFGAQVSGADAAPLGVVGQGGQVLLATGQQPQLLDISWGEAADTRCQVAIDPQHMAQAKGYRLQSLTCS</sequence>
<name>A0A383RY95_9PSED</name>
<dbReference type="PANTHER" id="PTHR30451:SF21">
    <property type="entry name" value="FIMBRIAL USHER DOMAIN-CONTAINING PROTEIN YDET-RELATED"/>
    <property type="match status" value="1"/>
</dbReference>
<accession>A0A383RY95</accession>
<dbReference type="GO" id="GO:0009279">
    <property type="term" value="C:cell outer membrane"/>
    <property type="evidence" value="ECO:0007669"/>
    <property type="project" value="UniProtKB-SubCell"/>
</dbReference>
<feature type="domain" description="PapC-like C-terminal" evidence="12">
    <location>
        <begin position="752"/>
        <end position="813"/>
    </location>
</feature>
<dbReference type="Gene3D" id="2.60.40.2610">
    <property type="entry name" value="Outer membrane usher protein FimD, plug domain"/>
    <property type="match status" value="1"/>
</dbReference>
<evidence type="ECO:0000256" key="9">
    <source>
        <dbReference type="ARBA" id="ARBA00023237"/>
    </source>
</evidence>
<evidence type="ECO:0000256" key="10">
    <source>
        <dbReference type="RuleBase" id="RU003884"/>
    </source>
</evidence>
<dbReference type="Gene3D" id="3.10.20.410">
    <property type="match status" value="1"/>
</dbReference>
<dbReference type="InterPro" id="IPR025885">
    <property type="entry name" value="PapC_N"/>
</dbReference>
<evidence type="ECO:0000256" key="3">
    <source>
        <dbReference type="ARBA" id="ARBA00022448"/>
    </source>
</evidence>
<evidence type="ECO:0000256" key="2">
    <source>
        <dbReference type="ARBA" id="ARBA00008064"/>
    </source>
</evidence>
<evidence type="ECO:0000259" key="13">
    <source>
        <dbReference type="Pfam" id="PF13954"/>
    </source>
</evidence>
<dbReference type="InterPro" id="IPR000015">
    <property type="entry name" value="Fimb_usher"/>
</dbReference>
<comment type="subcellular location">
    <subcellularLocation>
        <location evidence="1 10">Cell outer membrane</location>
        <topology evidence="1 10">Multi-pass membrane protein</topology>
    </subcellularLocation>
</comment>
<dbReference type="PROSITE" id="PS01151">
    <property type="entry name" value="FIMBRIAL_USHER"/>
    <property type="match status" value="1"/>
</dbReference>
<organism evidence="14 15">
    <name type="scientific">Pseudomonas reidholzensis</name>
    <dbReference type="NCBI Taxonomy" id="1785162"/>
    <lineage>
        <taxon>Bacteria</taxon>
        <taxon>Pseudomonadati</taxon>
        <taxon>Pseudomonadota</taxon>
        <taxon>Gammaproteobacteria</taxon>
        <taxon>Pseudomonadales</taxon>
        <taxon>Pseudomonadaceae</taxon>
        <taxon>Pseudomonas</taxon>
    </lineage>
</organism>
<reference evidence="15" key="1">
    <citation type="submission" date="2018-08" db="EMBL/GenBank/DDBJ databases">
        <authorList>
            <person name="Blom J."/>
        </authorList>
    </citation>
    <scope>NUCLEOTIDE SEQUENCE [LARGE SCALE GENOMIC DNA]</scope>
    <source>
        <strain evidence="15">CCOS 865</strain>
    </source>
</reference>
<evidence type="ECO:0000256" key="7">
    <source>
        <dbReference type="ARBA" id="ARBA00022729"/>
    </source>
</evidence>